<dbReference type="Proteomes" id="UP000027222">
    <property type="component" value="Unassembled WGS sequence"/>
</dbReference>
<keyword evidence="2" id="KW-1185">Reference proteome</keyword>
<evidence type="ECO:0000313" key="1">
    <source>
        <dbReference type="EMBL" id="KDR76283.1"/>
    </source>
</evidence>
<proteinExistence type="predicted"/>
<name>A0A067TBA2_GALM3</name>
<protein>
    <submittedName>
        <fullName evidence="1">Uncharacterized protein</fullName>
    </submittedName>
</protein>
<dbReference type="AlphaFoldDB" id="A0A067TBA2"/>
<gene>
    <name evidence="1" type="ORF">GALMADRAFT_472752</name>
</gene>
<dbReference type="HOGENOM" id="CLU_1525249_0_0_1"/>
<dbReference type="EMBL" id="KL142379">
    <property type="protein sequence ID" value="KDR76283.1"/>
    <property type="molecule type" value="Genomic_DNA"/>
</dbReference>
<organism evidence="1 2">
    <name type="scientific">Galerina marginata (strain CBS 339.88)</name>
    <dbReference type="NCBI Taxonomy" id="685588"/>
    <lineage>
        <taxon>Eukaryota</taxon>
        <taxon>Fungi</taxon>
        <taxon>Dikarya</taxon>
        <taxon>Basidiomycota</taxon>
        <taxon>Agaricomycotina</taxon>
        <taxon>Agaricomycetes</taxon>
        <taxon>Agaricomycetidae</taxon>
        <taxon>Agaricales</taxon>
        <taxon>Agaricineae</taxon>
        <taxon>Strophariaceae</taxon>
        <taxon>Galerina</taxon>
    </lineage>
</organism>
<accession>A0A067TBA2</accession>
<dbReference type="PROSITE" id="PS51257">
    <property type="entry name" value="PROKAR_LIPOPROTEIN"/>
    <property type="match status" value="1"/>
</dbReference>
<sequence>MRLTGFENGSDDGPATALLCSPFIVSAGCRQRKRIWYQQQLPHLCHNTTETPLYCLLFGLINPRSGFPCLPSALSTAQTSVATLFPTSNRVFSSNRGPSAVQTSQWHPLFLHVNNVKCFSGAQPNRHCPLEKDKEAAWIASFSKSDTCHTWSSSGIDVLNNQIAVFLQDLTLHISL</sequence>
<reference evidence="2" key="1">
    <citation type="journal article" date="2014" name="Proc. Natl. Acad. Sci. U.S.A.">
        <title>Extensive sampling of basidiomycete genomes demonstrates inadequacy of the white-rot/brown-rot paradigm for wood decay fungi.</title>
        <authorList>
            <person name="Riley R."/>
            <person name="Salamov A.A."/>
            <person name="Brown D.W."/>
            <person name="Nagy L.G."/>
            <person name="Floudas D."/>
            <person name="Held B.W."/>
            <person name="Levasseur A."/>
            <person name="Lombard V."/>
            <person name="Morin E."/>
            <person name="Otillar R."/>
            <person name="Lindquist E.A."/>
            <person name="Sun H."/>
            <person name="LaButti K.M."/>
            <person name="Schmutz J."/>
            <person name="Jabbour D."/>
            <person name="Luo H."/>
            <person name="Baker S.E."/>
            <person name="Pisabarro A.G."/>
            <person name="Walton J.D."/>
            <person name="Blanchette R.A."/>
            <person name="Henrissat B."/>
            <person name="Martin F."/>
            <person name="Cullen D."/>
            <person name="Hibbett D.S."/>
            <person name="Grigoriev I.V."/>
        </authorList>
    </citation>
    <scope>NUCLEOTIDE SEQUENCE [LARGE SCALE GENOMIC DNA]</scope>
    <source>
        <strain evidence="2">CBS 339.88</strain>
    </source>
</reference>
<evidence type="ECO:0000313" key="2">
    <source>
        <dbReference type="Proteomes" id="UP000027222"/>
    </source>
</evidence>